<evidence type="ECO:0000256" key="3">
    <source>
        <dbReference type="ARBA" id="ARBA00023125"/>
    </source>
</evidence>
<evidence type="ECO:0000313" key="8">
    <source>
        <dbReference type="Proteomes" id="UP000323000"/>
    </source>
</evidence>
<dbReference type="GO" id="GO:0003677">
    <property type="term" value="F:DNA binding"/>
    <property type="evidence" value="ECO:0007669"/>
    <property type="project" value="UniProtKB-KW"/>
</dbReference>
<comment type="caution">
    <text evidence="7">The sequence shown here is derived from an EMBL/GenBank/DDBJ whole genome shotgun (WGS) entry which is preliminary data.</text>
</comment>
<evidence type="ECO:0000259" key="6">
    <source>
        <dbReference type="PROSITE" id="PS50863"/>
    </source>
</evidence>
<feature type="domain" description="TF-B3" evidence="6">
    <location>
        <begin position="3"/>
        <end position="106"/>
    </location>
</feature>
<name>A0A5C7HC81_9ROSI</name>
<keyword evidence="3" id="KW-0238">DNA-binding</keyword>
<dbReference type="CDD" id="cd10017">
    <property type="entry name" value="B3_DNA"/>
    <property type="match status" value="1"/>
</dbReference>
<evidence type="ECO:0000313" key="7">
    <source>
        <dbReference type="EMBL" id="TXG53776.1"/>
    </source>
</evidence>
<dbReference type="OrthoDB" id="1683578at2759"/>
<dbReference type="Pfam" id="PF02362">
    <property type="entry name" value="B3"/>
    <property type="match status" value="1"/>
</dbReference>
<dbReference type="GO" id="GO:0005634">
    <property type="term" value="C:nucleus"/>
    <property type="evidence" value="ECO:0007669"/>
    <property type="project" value="UniProtKB-SubCell"/>
</dbReference>
<keyword evidence="5" id="KW-0539">Nucleus</keyword>
<evidence type="ECO:0000256" key="4">
    <source>
        <dbReference type="ARBA" id="ARBA00023163"/>
    </source>
</evidence>
<evidence type="ECO:0000256" key="5">
    <source>
        <dbReference type="ARBA" id="ARBA00023242"/>
    </source>
</evidence>
<evidence type="ECO:0000256" key="2">
    <source>
        <dbReference type="ARBA" id="ARBA00023015"/>
    </source>
</evidence>
<evidence type="ECO:0000256" key="1">
    <source>
        <dbReference type="ARBA" id="ARBA00004123"/>
    </source>
</evidence>
<dbReference type="SUPFAM" id="SSF101936">
    <property type="entry name" value="DNA-binding pseudobarrel domain"/>
    <property type="match status" value="1"/>
</dbReference>
<dbReference type="AlphaFoldDB" id="A0A5C7HC81"/>
<dbReference type="InterPro" id="IPR015300">
    <property type="entry name" value="DNA-bd_pseudobarrel_sf"/>
</dbReference>
<dbReference type="PROSITE" id="PS50863">
    <property type="entry name" value="B3"/>
    <property type="match status" value="1"/>
</dbReference>
<keyword evidence="2" id="KW-0805">Transcription regulation</keyword>
<sequence>MEIIFKKPLSETDVNHRLAIPSKKLAEIAKLSLGEKESIAVKDATGHQWSFLLSTRNVGKFLKPVISGEEWLEFVSRKHLREGDNITFYRETNENNECNAFVYPAGYCLQSIDEVGDFGTVKMGNASDSKIEGIVDINIETDIGCKVKLQDVSLQLDHMGEQGLRVLARKSEIMLANEGLQVLAKMSSNPFANGRVVHRKRHVGLLIKVLMTMVPNKEKFCSEELGVDSR</sequence>
<keyword evidence="4" id="KW-0804">Transcription</keyword>
<dbReference type="SMART" id="SM01019">
    <property type="entry name" value="B3"/>
    <property type="match status" value="1"/>
</dbReference>
<accession>A0A5C7HC81</accession>
<proteinExistence type="predicted"/>
<organism evidence="7 8">
    <name type="scientific">Acer yangbiense</name>
    <dbReference type="NCBI Taxonomy" id="1000413"/>
    <lineage>
        <taxon>Eukaryota</taxon>
        <taxon>Viridiplantae</taxon>
        <taxon>Streptophyta</taxon>
        <taxon>Embryophyta</taxon>
        <taxon>Tracheophyta</taxon>
        <taxon>Spermatophyta</taxon>
        <taxon>Magnoliopsida</taxon>
        <taxon>eudicotyledons</taxon>
        <taxon>Gunneridae</taxon>
        <taxon>Pentapetalae</taxon>
        <taxon>rosids</taxon>
        <taxon>malvids</taxon>
        <taxon>Sapindales</taxon>
        <taxon>Sapindaceae</taxon>
        <taxon>Hippocastanoideae</taxon>
        <taxon>Acereae</taxon>
        <taxon>Acer</taxon>
    </lineage>
</organism>
<keyword evidence="8" id="KW-1185">Reference proteome</keyword>
<dbReference type="InterPro" id="IPR003340">
    <property type="entry name" value="B3_DNA-bd"/>
</dbReference>
<dbReference type="Gene3D" id="2.40.330.10">
    <property type="entry name" value="DNA-binding pseudobarrel domain"/>
    <property type="match status" value="1"/>
</dbReference>
<reference evidence="8" key="1">
    <citation type="journal article" date="2019" name="Gigascience">
        <title>De novo genome assembly of the endangered Acer yangbiense, a plant species with extremely small populations endemic to Yunnan Province, China.</title>
        <authorList>
            <person name="Yang J."/>
            <person name="Wariss H.M."/>
            <person name="Tao L."/>
            <person name="Zhang R."/>
            <person name="Yun Q."/>
            <person name="Hollingsworth P."/>
            <person name="Dao Z."/>
            <person name="Luo G."/>
            <person name="Guo H."/>
            <person name="Ma Y."/>
            <person name="Sun W."/>
        </authorList>
    </citation>
    <scope>NUCLEOTIDE SEQUENCE [LARGE SCALE GENOMIC DNA]</scope>
    <source>
        <strain evidence="8">cv. Malutang</strain>
    </source>
</reference>
<comment type="subcellular location">
    <subcellularLocation>
        <location evidence="1">Nucleus</location>
    </subcellularLocation>
</comment>
<dbReference type="Proteomes" id="UP000323000">
    <property type="component" value="Chromosome 9"/>
</dbReference>
<gene>
    <name evidence="7" type="ORF">EZV62_019032</name>
</gene>
<protein>
    <recommendedName>
        <fullName evidence="6">TF-B3 domain-containing protein</fullName>
    </recommendedName>
</protein>
<dbReference type="EMBL" id="VAHF01000009">
    <property type="protein sequence ID" value="TXG53776.1"/>
    <property type="molecule type" value="Genomic_DNA"/>
</dbReference>